<evidence type="ECO:0000313" key="2">
    <source>
        <dbReference type="Proteomes" id="UP000233469"/>
    </source>
</evidence>
<sequence>MNNFERKKSLSLDQKLNLEQDLKQILPFYLTQNHIPQSEMRIDSNINMNPIRGQNTEQMISMNDVVDYTYNVTQPQQQIDSNNVSSFNRNSSSFHRSIGNNVITQQVDFNDISPPMMKSVYNNYRNTNSSNENIENNLMTTQVTSMIDNQVSHQNKVEDTKDVQNNFPQRQIPERETIPYCDKNINSLQNDTLIHDVPMTDINFDHRDTYHFYTPVEGITAQAIPITDVNQNYDDNDVSYNDNHDVNINSSSKLISDKYRNF</sequence>
<protein>
    <submittedName>
        <fullName evidence="1">Uncharacterized protein</fullName>
    </submittedName>
</protein>
<dbReference type="VEuPathDB" id="FungiDB:RhiirA1_523887"/>
<reference evidence="1 2" key="1">
    <citation type="submission" date="2016-04" db="EMBL/GenBank/DDBJ databases">
        <title>Genome analyses suggest a sexual origin of heterokaryosis in a supposedly ancient asexual fungus.</title>
        <authorList>
            <person name="Ropars J."/>
            <person name="Sedzielewska K."/>
            <person name="Noel J."/>
            <person name="Charron P."/>
            <person name="Farinelli L."/>
            <person name="Marton T."/>
            <person name="Kruger M."/>
            <person name="Pelin A."/>
            <person name="Brachmann A."/>
            <person name="Corradi N."/>
        </authorList>
    </citation>
    <scope>NUCLEOTIDE SEQUENCE [LARGE SCALE GENOMIC DNA]</scope>
    <source>
        <strain evidence="1 2">C2</strain>
    </source>
</reference>
<dbReference type="VEuPathDB" id="FungiDB:FUN_010736"/>
<dbReference type="Proteomes" id="UP000233469">
    <property type="component" value="Unassembled WGS sequence"/>
</dbReference>
<dbReference type="VEuPathDB" id="FungiDB:RhiirFUN_016031"/>
<gene>
    <name evidence="1" type="ORF">RhiirC2_144438</name>
</gene>
<proteinExistence type="predicted"/>
<reference evidence="1 2" key="2">
    <citation type="submission" date="2017-10" db="EMBL/GenBank/DDBJ databases">
        <title>Extensive intraspecific genome diversity in a model arbuscular mycorrhizal fungus.</title>
        <authorList>
            <person name="Chen E.C.H."/>
            <person name="Morin E."/>
            <person name="Baudet D."/>
            <person name="Noel J."/>
            <person name="Ndikumana S."/>
            <person name="Charron P."/>
            <person name="St-Onge C."/>
            <person name="Giorgi J."/>
            <person name="Grigoriev I.V."/>
            <person name="Roux C."/>
            <person name="Martin F.M."/>
            <person name="Corradi N."/>
        </authorList>
    </citation>
    <scope>NUCLEOTIDE SEQUENCE [LARGE SCALE GENOMIC DNA]</scope>
    <source>
        <strain evidence="1 2">C2</strain>
    </source>
</reference>
<name>A0A2N1MNQ1_9GLOM</name>
<dbReference type="EMBL" id="LLXL01001691">
    <property type="protein sequence ID" value="PKK63259.1"/>
    <property type="molecule type" value="Genomic_DNA"/>
</dbReference>
<accession>A0A2N1MNQ1</accession>
<organism evidence="1 2">
    <name type="scientific">Rhizophagus irregularis</name>
    <dbReference type="NCBI Taxonomy" id="588596"/>
    <lineage>
        <taxon>Eukaryota</taxon>
        <taxon>Fungi</taxon>
        <taxon>Fungi incertae sedis</taxon>
        <taxon>Mucoromycota</taxon>
        <taxon>Glomeromycotina</taxon>
        <taxon>Glomeromycetes</taxon>
        <taxon>Glomerales</taxon>
        <taxon>Glomeraceae</taxon>
        <taxon>Rhizophagus</taxon>
    </lineage>
</organism>
<comment type="caution">
    <text evidence="1">The sequence shown here is derived from an EMBL/GenBank/DDBJ whole genome shotgun (WGS) entry which is preliminary data.</text>
</comment>
<dbReference type="AlphaFoldDB" id="A0A2N1MNQ1"/>
<evidence type="ECO:0000313" key="1">
    <source>
        <dbReference type="EMBL" id="PKK63259.1"/>
    </source>
</evidence>